<dbReference type="Pfam" id="PF01019">
    <property type="entry name" value="G_glu_transpept"/>
    <property type="match status" value="1"/>
</dbReference>
<dbReference type="PROSITE" id="PS51257">
    <property type="entry name" value="PROKAR_LIPOPROTEIN"/>
    <property type="match status" value="1"/>
</dbReference>
<organism evidence="10 11">
    <name type="scientific">Algivirga pacifica</name>
    <dbReference type="NCBI Taxonomy" id="1162670"/>
    <lineage>
        <taxon>Bacteria</taxon>
        <taxon>Pseudomonadati</taxon>
        <taxon>Bacteroidota</taxon>
        <taxon>Cytophagia</taxon>
        <taxon>Cytophagales</taxon>
        <taxon>Flammeovirgaceae</taxon>
        <taxon>Algivirga</taxon>
    </lineage>
</organism>
<evidence type="ECO:0000256" key="4">
    <source>
        <dbReference type="ARBA" id="ARBA00022679"/>
    </source>
</evidence>
<name>A0ABP9D613_9BACT</name>
<comment type="catalytic activity">
    <reaction evidence="1 9">
        <text>an S-substituted glutathione + H2O = an S-substituted L-cysteinylglycine + L-glutamate</text>
        <dbReference type="Rhea" id="RHEA:59468"/>
        <dbReference type="ChEBI" id="CHEBI:15377"/>
        <dbReference type="ChEBI" id="CHEBI:29985"/>
        <dbReference type="ChEBI" id="CHEBI:90779"/>
        <dbReference type="ChEBI" id="CHEBI:143103"/>
        <dbReference type="EC" id="3.4.19.13"/>
    </reaction>
</comment>
<dbReference type="InterPro" id="IPR051792">
    <property type="entry name" value="GGT_bact"/>
</dbReference>
<evidence type="ECO:0000313" key="11">
    <source>
        <dbReference type="Proteomes" id="UP001500298"/>
    </source>
</evidence>
<dbReference type="SUPFAM" id="SSF56235">
    <property type="entry name" value="N-terminal nucleophile aminohydrolases (Ntn hydrolases)"/>
    <property type="match status" value="1"/>
</dbReference>
<evidence type="ECO:0000256" key="7">
    <source>
        <dbReference type="ARBA" id="ARBA00023315"/>
    </source>
</evidence>
<comment type="catalytic activity">
    <reaction evidence="8 9">
        <text>an N-terminal (5-L-glutamyl)-[peptide] + an alpha-amino acid = 5-L-glutamyl amino acid + an N-terminal L-alpha-aminoacyl-[peptide]</text>
        <dbReference type="Rhea" id="RHEA:23904"/>
        <dbReference type="Rhea" id="RHEA-COMP:9780"/>
        <dbReference type="Rhea" id="RHEA-COMP:9795"/>
        <dbReference type="ChEBI" id="CHEBI:77644"/>
        <dbReference type="ChEBI" id="CHEBI:78597"/>
        <dbReference type="ChEBI" id="CHEBI:78599"/>
        <dbReference type="ChEBI" id="CHEBI:78608"/>
        <dbReference type="EC" id="2.3.2.2"/>
    </reaction>
</comment>
<dbReference type="PANTHER" id="PTHR43199">
    <property type="entry name" value="GLUTATHIONE HYDROLASE"/>
    <property type="match status" value="1"/>
</dbReference>
<gene>
    <name evidence="10" type="primary">ggt_1</name>
    <name evidence="10" type="ORF">GCM10023331_04550</name>
</gene>
<dbReference type="EMBL" id="BAABJX010000009">
    <property type="protein sequence ID" value="GAA4823194.1"/>
    <property type="molecule type" value="Genomic_DNA"/>
</dbReference>
<sequence>MFQFRTIIGVLFFTLLFQGCKDKIIEGSIGTKGVVSTAHPLATKIGIDILNQGGNAYDAAIGIQFALAVAYPRAGNIGGGGFMVSRHHDGTVQALDFREKAPAQAHETMYQDSLGNIIENISLKGHMAVGVPGSVDGMVKIHQRYGSLPWEQLLAPAIKLAQEGVPLTLAEAEKINVYQDEFTYINSHRIPLINETGWNKGDTIFYPELAQTLQRIQENQSAGFYSGETAQLIVEEMQGVNRGIITLEDLKNYQAVWRAPIQAPYKNYTIISMPPPSSGGIALAQLMQGAETFPLKSMEHNTAAYIHTLVELERRVYADRSTHLGDPDFYEVPQEMLLSKEYIQERNRSINPEKKTPSQDIKAGEVERIESFETTHFSVVDQEGNAVAITTTLNSNFGSKVMVKGGGFFLNNEMDDFSVKPGVANQFGLIGGKANAIAAGKRMLSSMTPTIVERDDKLFMVVGTPGGSTIITSVFQTILNVIEFEMNMQEAVNAKKFHSQWLPDKVYMELGVIDQKTAKALKNMGHDLDSVEGLGRMDCILIREDGSKEAASDYLRGDGKAMAQ</sequence>
<evidence type="ECO:0000256" key="5">
    <source>
        <dbReference type="ARBA" id="ARBA00022801"/>
    </source>
</evidence>
<protein>
    <recommendedName>
        <fullName evidence="9">Glutathione hydrolase proenzyme</fullName>
        <ecNumber evidence="9">2.3.2.2</ecNumber>
        <ecNumber evidence="9">3.4.19.13</ecNumber>
    </recommendedName>
    <component>
        <recommendedName>
            <fullName evidence="9">Glutathione hydrolase large chain</fullName>
        </recommendedName>
    </component>
    <component>
        <recommendedName>
            <fullName evidence="9">Glutathione hydrolase small chain</fullName>
        </recommendedName>
    </component>
</protein>
<comment type="PTM">
    <text evidence="9">Cleaved by autocatalysis into a large and a small subunit.</text>
</comment>
<reference evidence="11" key="1">
    <citation type="journal article" date="2019" name="Int. J. Syst. Evol. Microbiol.">
        <title>The Global Catalogue of Microorganisms (GCM) 10K type strain sequencing project: providing services to taxonomists for standard genome sequencing and annotation.</title>
        <authorList>
            <consortium name="The Broad Institute Genomics Platform"/>
            <consortium name="The Broad Institute Genome Sequencing Center for Infectious Disease"/>
            <person name="Wu L."/>
            <person name="Ma J."/>
        </authorList>
    </citation>
    <scope>NUCLEOTIDE SEQUENCE [LARGE SCALE GENOMIC DNA]</scope>
    <source>
        <strain evidence="11">JCM 18326</strain>
    </source>
</reference>
<keyword evidence="7 9" id="KW-0012">Acyltransferase</keyword>
<dbReference type="Proteomes" id="UP001500298">
    <property type="component" value="Unassembled WGS sequence"/>
</dbReference>
<evidence type="ECO:0000256" key="9">
    <source>
        <dbReference type="RuleBase" id="RU368036"/>
    </source>
</evidence>
<dbReference type="PROSITE" id="PS00462">
    <property type="entry name" value="G_GLU_TRANSPEPTIDASE"/>
    <property type="match status" value="1"/>
</dbReference>
<dbReference type="NCBIfam" id="TIGR00066">
    <property type="entry name" value="g_glut_trans"/>
    <property type="match status" value="1"/>
</dbReference>
<dbReference type="InterPro" id="IPR000101">
    <property type="entry name" value="GGT_peptidase"/>
</dbReference>
<dbReference type="RefSeq" id="WP_345368854.1">
    <property type="nucleotide sequence ID" value="NZ_BAABJX010000009.1"/>
</dbReference>
<dbReference type="Gene3D" id="1.10.246.130">
    <property type="match status" value="1"/>
</dbReference>
<evidence type="ECO:0000313" key="10">
    <source>
        <dbReference type="EMBL" id="GAA4823194.1"/>
    </source>
</evidence>
<dbReference type="Gene3D" id="3.60.20.40">
    <property type="match status" value="1"/>
</dbReference>
<keyword evidence="11" id="KW-1185">Reference proteome</keyword>
<comment type="pathway">
    <text evidence="9">Sulfur metabolism; glutathione metabolism.</text>
</comment>
<dbReference type="InterPro" id="IPR055262">
    <property type="entry name" value="GGT_CS"/>
</dbReference>
<proteinExistence type="inferred from homology"/>
<dbReference type="InterPro" id="IPR029055">
    <property type="entry name" value="Ntn_hydrolases_N"/>
</dbReference>
<evidence type="ECO:0000256" key="3">
    <source>
        <dbReference type="ARBA" id="ARBA00009381"/>
    </source>
</evidence>
<evidence type="ECO:0000256" key="8">
    <source>
        <dbReference type="ARBA" id="ARBA00047417"/>
    </source>
</evidence>
<comment type="similarity">
    <text evidence="3 9">Belongs to the gamma-glutamyltransferase family.</text>
</comment>
<keyword evidence="5 9" id="KW-0378">Hydrolase</keyword>
<evidence type="ECO:0000256" key="1">
    <source>
        <dbReference type="ARBA" id="ARBA00001049"/>
    </source>
</evidence>
<dbReference type="EC" id="3.4.19.13" evidence="9"/>
<keyword evidence="4 9" id="KW-0808">Transferase</keyword>
<comment type="catalytic activity">
    <reaction evidence="2 9">
        <text>glutathione + H2O = L-cysteinylglycine + L-glutamate</text>
        <dbReference type="Rhea" id="RHEA:28807"/>
        <dbReference type="ChEBI" id="CHEBI:15377"/>
        <dbReference type="ChEBI" id="CHEBI:29985"/>
        <dbReference type="ChEBI" id="CHEBI:57925"/>
        <dbReference type="ChEBI" id="CHEBI:61694"/>
        <dbReference type="EC" id="3.4.19.13"/>
    </reaction>
</comment>
<accession>A0ABP9D613</accession>
<evidence type="ECO:0000256" key="2">
    <source>
        <dbReference type="ARBA" id="ARBA00001089"/>
    </source>
</evidence>
<comment type="caution">
    <text evidence="10">The sequence shown here is derived from an EMBL/GenBank/DDBJ whole genome shotgun (WGS) entry which is preliminary data.</text>
</comment>
<dbReference type="InterPro" id="IPR043137">
    <property type="entry name" value="GGT_ssub_C"/>
</dbReference>
<dbReference type="InterPro" id="IPR043138">
    <property type="entry name" value="GGT_lsub"/>
</dbReference>
<comment type="subunit">
    <text evidence="9">This enzyme consists of two polypeptide chains, which are synthesized in precursor form from a single polypeptide.</text>
</comment>
<keyword evidence="9" id="KW-0317">Glutathione biosynthesis</keyword>
<dbReference type="PRINTS" id="PR01210">
    <property type="entry name" value="GGTRANSPTASE"/>
</dbReference>
<evidence type="ECO:0000256" key="6">
    <source>
        <dbReference type="ARBA" id="ARBA00023145"/>
    </source>
</evidence>
<dbReference type="PANTHER" id="PTHR43199:SF1">
    <property type="entry name" value="GLUTATHIONE HYDROLASE PROENZYME"/>
    <property type="match status" value="1"/>
</dbReference>
<keyword evidence="6 9" id="KW-0865">Zymogen</keyword>
<dbReference type="EC" id="2.3.2.2" evidence="9"/>